<reference evidence="3" key="2">
    <citation type="submission" date="2020-09" db="EMBL/GenBank/DDBJ databases">
        <authorList>
            <person name="Sun Q."/>
            <person name="Ohkuma M."/>
        </authorList>
    </citation>
    <scope>NUCLEOTIDE SEQUENCE</scope>
    <source>
        <strain evidence="3">JCM 3091</strain>
    </source>
</reference>
<proteinExistence type="predicted"/>
<dbReference type="InterPro" id="IPR035992">
    <property type="entry name" value="Ricin_B-like_lectins"/>
</dbReference>
<dbReference type="Gene3D" id="2.80.10.50">
    <property type="match status" value="2"/>
</dbReference>
<feature type="region of interest" description="Disordered" evidence="1">
    <location>
        <begin position="558"/>
        <end position="613"/>
    </location>
</feature>
<dbReference type="EMBL" id="BMQC01000003">
    <property type="protein sequence ID" value="GGK21685.1"/>
    <property type="molecule type" value="Genomic_DNA"/>
</dbReference>
<dbReference type="RefSeq" id="WP_189113242.1">
    <property type="nucleotide sequence ID" value="NZ_BMQC01000003.1"/>
</dbReference>
<organism evidence="3 4">
    <name type="scientific">Pilimelia terevasa</name>
    <dbReference type="NCBI Taxonomy" id="53372"/>
    <lineage>
        <taxon>Bacteria</taxon>
        <taxon>Bacillati</taxon>
        <taxon>Actinomycetota</taxon>
        <taxon>Actinomycetes</taxon>
        <taxon>Micromonosporales</taxon>
        <taxon>Micromonosporaceae</taxon>
        <taxon>Pilimelia</taxon>
    </lineage>
</organism>
<feature type="domain" description="Ricin B lectin" evidence="2">
    <location>
        <begin position="209"/>
        <end position="333"/>
    </location>
</feature>
<feature type="compositionally biased region" description="Low complexity" evidence="1">
    <location>
        <begin position="558"/>
        <end position="597"/>
    </location>
</feature>
<name>A0A8J3BH48_9ACTN</name>
<keyword evidence="4" id="KW-1185">Reference proteome</keyword>
<dbReference type="Proteomes" id="UP000662200">
    <property type="component" value="Unassembled WGS sequence"/>
</dbReference>
<dbReference type="SUPFAM" id="SSF50370">
    <property type="entry name" value="Ricin B-like lectins"/>
    <property type="match status" value="2"/>
</dbReference>
<sequence>MRMLRTLRWRDDAGSMPMALLLTLVATSLSTVALPTVVTQTVSTRTTINRAHALQAARTGLEVGIAHVRAARTGEVGVRAALPCNEIAGQPGGEARTSYAVRFRYYLTEPTASPAPAAVGCTQGSGPVGAATPPYVELTATGSTLEATPTQRRLRAVYDLRLAPAAPTAAPTTAAPTTTAPAPTTGPTYGPEGETTPHARKIHSWAASSNSSVCIDAGSSSPPVGTLVKFRTCDFVATKDRAFKQFFFYRQNLQIATVGSILANRPLCLDAGASPAVNTALTLQTCVTPTPARQRWYHNNVYNIEMGSDSGSGLSGLCVNVQSPGTSGTGVVLGGGSNCNSATYNTRQTFGISPSVGPGQAGARPVDCTDEAGYPCDITQVFLHAGPGRCLDKYTSIMGNMECVQHPDPAKLRWNQLWRFPRAPDGTAGFAAPIYTVDTSGRKWCLTSAGSSRFPTQAACDPRNPAANQRFTRYTNTGNYNTMYRVVDSSGRCMTHPTDYTGSSDTSMVFIWSGAVYNYKIRFDSCLSKSQDPYDRETYNQPSWVKCQKWNAPAVLPTSLPTAAPSTPATTGAPATTAPTTAAPTAPGGSDGTAPGAYPTAPLRDLIEVPATD</sequence>
<reference evidence="3" key="1">
    <citation type="journal article" date="2014" name="Int. J. Syst. Evol. Microbiol.">
        <title>Complete genome sequence of Corynebacterium casei LMG S-19264T (=DSM 44701T), isolated from a smear-ripened cheese.</title>
        <authorList>
            <consortium name="US DOE Joint Genome Institute (JGI-PGF)"/>
            <person name="Walter F."/>
            <person name="Albersmeier A."/>
            <person name="Kalinowski J."/>
            <person name="Ruckert C."/>
        </authorList>
    </citation>
    <scope>NUCLEOTIDE SEQUENCE</scope>
    <source>
        <strain evidence="3">JCM 3091</strain>
    </source>
</reference>
<dbReference type="InterPro" id="IPR000772">
    <property type="entry name" value="Ricin_B_lectin"/>
</dbReference>
<protein>
    <recommendedName>
        <fullName evidence="2">Ricin B lectin domain-containing protein</fullName>
    </recommendedName>
</protein>
<evidence type="ECO:0000313" key="4">
    <source>
        <dbReference type="Proteomes" id="UP000662200"/>
    </source>
</evidence>
<evidence type="ECO:0000256" key="1">
    <source>
        <dbReference type="SAM" id="MobiDB-lite"/>
    </source>
</evidence>
<dbReference type="Pfam" id="PF00652">
    <property type="entry name" value="Ricin_B_lectin"/>
    <property type="match status" value="1"/>
</dbReference>
<comment type="caution">
    <text evidence="3">The sequence shown here is derived from an EMBL/GenBank/DDBJ whole genome shotgun (WGS) entry which is preliminary data.</text>
</comment>
<gene>
    <name evidence="3" type="ORF">GCM10010124_12720</name>
</gene>
<evidence type="ECO:0000259" key="2">
    <source>
        <dbReference type="Pfam" id="PF00652"/>
    </source>
</evidence>
<dbReference type="AlphaFoldDB" id="A0A8J3BH48"/>
<accession>A0A8J3BH48</accession>
<feature type="region of interest" description="Disordered" evidence="1">
    <location>
        <begin position="168"/>
        <end position="195"/>
    </location>
</feature>
<evidence type="ECO:0000313" key="3">
    <source>
        <dbReference type="EMBL" id="GGK21685.1"/>
    </source>
</evidence>
<dbReference type="PROSITE" id="PS50231">
    <property type="entry name" value="RICIN_B_LECTIN"/>
    <property type="match status" value="1"/>
</dbReference>